<name>A0A7C4Q110_9CHLR</name>
<dbReference type="SUPFAM" id="SSF82199">
    <property type="entry name" value="SET domain"/>
    <property type="match status" value="1"/>
</dbReference>
<sequence length="189" mass="21311">MEIQTFSYCSPKLELRPCPEKGGFGLFAIEPISAGELLAMWGGQVVTGEQLQYLPVDRQTHGIQIHEDLYLVPVTHGEPADYFNHSCNPNCGLDSPISLVAMRDIEVGEEACFDYAMSDSSDYDEFECHCGSPTCRKTITGRDWMIPELQERYAGYFSPYLQRRIEKLCEEIRLKGNGSKSIKKTNGKK</sequence>
<evidence type="ECO:0000313" key="8">
    <source>
        <dbReference type="EMBL" id="HGS86807.1"/>
    </source>
</evidence>
<evidence type="ECO:0000256" key="3">
    <source>
        <dbReference type="ARBA" id="ARBA00022603"/>
    </source>
</evidence>
<organism evidence="8">
    <name type="scientific">Bellilinea caldifistulae</name>
    <dbReference type="NCBI Taxonomy" id="360411"/>
    <lineage>
        <taxon>Bacteria</taxon>
        <taxon>Bacillati</taxon>
        <taxon>Chloroflexota</taxon>
        <taxon>Anaerolineae</taxon>
        <taxon>Anaerolineales</taxon>
        <taxon>Anaerolineaceae</taxon>
        <taxon>Bellilinea</taxon>
    </lineage>
</organism>
<accession>A0A7C4Q110</accession>
<keyword evidence="3" id="KW-0489">Methyltransferase</keyword>
<dbReference type="PROSITE" id="PS50280">
    <property type="entry name" value="SET"/>
    <property type="match status" value="1"/>
</dbReference>
<gene>
    <name evidence="8" type="ORF">ENT17_04235</name>
</gene>
<evidence type="ECO:0000256" key="1">
    <source>
        <dbReference type="ARBA" id="ARBA00004286"/>
    </source>
</evidence>
<evidence type="ECO:0000259" key="6">
    <source>
        <dbReference type="PROSITE" id="PS50280"/>
    </source>
</evidence>
<comment type="subcellular location">
    <subcellularLocation>
        <location evidence="1">Chromosome</location>
    </subcellularLocation>
</comment>
<comment type="caution">
    <text evidence="8">The sequence shown here is derived from an EMBL/GenBank/DDBJ whole genome shotgun (WGS) entry which is preliminary data.</text>
</comment>
<dbReference type="GO" id="GO:0008168">
    <property type="term" value="F:methyltransferase activity"/>
    <property type="evidence" value="ECO:0007669"/>
    <property type="project" value="UniProtKB-KW"/>
</dbReference>
<dbReference type="GO" id="GO:0032259">
    <property type="term" value="P:methylation"/>
    <property type="evidence" value="ECO:0007669"/>
    <property type="project" value="UniProtKB-KW"/>
</dbReference>
<dbReference type="Pfam" id="PF00856">
    <property type="entry name" value="SET"/>
    <property type="match status" value="1"/>
</dbReference>
<dbReference type="InterPro" id="IPR046341">
    <property type="entry name" value="SET_dom_sf"/>
</dbReference>
<dbReference type="InterPro" id="IPR001214">
    <property type="entry name" value="SET_dom"/>
</dbReference>
<dbReference type="InterPro" id="IPR050777">
    <property type="entry name" value="SET2_Histone-Lys_MeTrsfase"/>
</dbReference>
<protein>
    <submittedName>
        <fullName evidence="8">SET domain-containing protein</fullName>
    </submittedName>
</protein>
<dbReference type="Gene3D" id="2.170.270.10">
    <property type="entry name" value="SET domain"/>
    <property type="match status" value="1"/>
</dbReference>
<dbReference type="SMART" id="SM00317">
    <property type="entry name" value="SET"/>
    <property type="match status" value="1"/>
</dbReference>
<feature type="domain" description="SET" evidence="6">
    <location>
        <begin position="11"/>
        <end position="116"/>
    </location>
</feature>
<dbReference type="AlphaFoldDB" id="A0A7C4Q110"/>
<evidence type="ECO:0000256" key="5">
    <source>
        <dbReference type="ARBA" id="ARBA00022691"/>
    </source>
</evidence>
<keyword evidence="5" id="KW-0949">S-adenosyl-L-methionine</keyword>
<reference evidence="8" key="1">
    <citation type="journal article" date="2020" name="mSystems">
        <title>Genome- and Community-Level Interaction Insights into Carbon Utilization and Element Cycling Functions of Hydrothermarchaeota in Hydrothermal Sediment.</title>
        <authorList>
            <person name="Zhou Z."/>
            <person name="Liu Y."/>
            <person name="Xu W."/>
            <person name="Pan J."/>
            <person name="Luo Z.H."/>
            <person name="Li M."/>
        </authorList>
    </citation>
    <scope>NUCLEOTIDE SEQUENCE [LARGE SCALE GENOMIC DNA]</scope>
    <source>
        <strain evidence="8">SpSt-556</strain>
    </source>
</reference>
<evidence type="ECO:0000259" key="7">
    <source>
        <dbReference type="PROSITE" id="PS50868"/>
    </source>
</evidence>
<dbReference type="PROSITE" id="PS50868">
    <property type="entry name" value="POST_SET"/>
    <property type="match status" value="1"/>
</dbReference>
<feature type="domain" description="Post-SET" evidence="7">
    <location>
        <begin position="124"/>
        <end position="140"/>
    </location>
</feature>
<evidence type="ECO:0000256" key="2">
    <source>
        <dbReference type="ARBA" id="ARBA00022454"/>
    </source>
</evidence>
<evidence type="ECO:0000256" key="4">
    <source>
        <dbReference type="ARBA" id="ARBA00022679"/>
    </source>
</evidence>
<dbReference type="InterPro" id="IPR003616">
    <property type="entry name" value="Post-SET_dom"/>
</dbReference>
<dbReference type="EMBL" id="DSXR01000051">
    <property type="protein sequence ID" value="HGS86807.1"/>
    <property type="molecule type" value="Genomic_DNA"/>
</dbReference>
<proteinExistence type="predicted"/>
<dbReference type="GO" id="GO:0005694">
    <property type="term" value="C:chromosome"/>
    <property type="evidence" value="ECO:0007669"/>
    <property type="project" value="UniProtKB-SubCell"/>
</dbReference>
<keyword evidence="2" id="KW-0158">Chromosome</keyword>
<keyword evidence="4" id="KW-0808">Transferase</keyword>
<dbReference type="PANTHER" id="PTHR22884">
    <property type="entry name" value="SET DOMAIN PROTEINS"/>
    <property type="match status" value="1"/>
</dbReference>